<proteinExistence type="inferred from homology"/>
<feature type="transmembrane region" description="Helical" evidence="8">
    <location>
        <begin position="59"/>
        <end position="80"/>
    </location>
</feature>
<name>V5GT34_ANOGL</name>
<dbReference type="InterPro" id="IPR044775">
    <property type="entry name" value="MFS_ERD6/Tret1-like"/>
</dbReference>
<feature type="transmembrane region" description="Helical" evidence="8">
    <location>
        <begin position="353"/>
        <end position="378"/>
    </location>
</feature>
<evidence type="ECO:0000256" key="8">
    <source>
        <dbReference type="SAM" id="Phobius"/>
    </source>
</evidence>
<keyword evidence="6" id="KW-0325">Glycoprotein</keyword>
<dbReference type="Pfam" id="PF00083">
    <property type="entry name" value="Sugar_tr"/>
    <property type="match status" value="1"/>
</dbReference>
<dbReference type="InterPro" id="IPR020846">
    <property type="entry name" value="MFS_dom"/>
</dbReference>
<keyword evidence="5 8" id="KW-0472">Membrane</keyword>
<dbReference type="InterPro" id="IPR005829">
    <property type="entry name" value="Sugar_transporter_CS"/>
</dbReference>
<comment type="similarity">
    <text evidence="7">Belongs to the major facilitator superfamily. Sugar transporter (TC 2.A.1.1) family. Trehalose transporter subfamily.</text>
</comment>
<evidence type="ECO:0000256" key="6">
    <source>
        <dbReference type="ARBA" id="ARBA00023180"/>
    </source>
</evidence>
<evidence type="ECO:0000256" key="2">
    <source>
        <dbReference type="ARBA" id="ARBA00022475"/>
    </source>
</evidence>
<gene>
    <name evidence="11" type="primary">TRET1</name>
</gene>
<keyword evidence="3 8" id="KW-0812">Transmembrane</keyword>
<dbReference type="InterPro" id="IPR005828">
    <property type="entry name" value="MFS_sugar_transport-like"/>
</dbReference>
<dbReference type="InterPro" id="IPR036259">
    <property type="entry name" value="MFS_trans_sf"/>
</dbReference>
<evidence type="ECO:0000256" key="9">
    <source>
        <dbReference type="SAM" id="SignalP"/>
    </source>
</evidence>
<evidence type="ECO:0000256" key="1">
    <source>
        <dbReference type="ARBA" id="ARBA00004651"/>
    </source>
</evidence>
<organism evidence="11">
    <name type="scientific">Anoplophora glabripennis</name>
    <name type="common">Asian longhorn beetle</name>
    <name type="synonym">Anoplophora nobilis</name>
    <dbReference type="NCBI Taxonomy" id="217634"/>
    <lineage>
        <taxon>Eukaryota</taxon>
        <taxon>Metazoa</taxon>
        <taxon>Ecdysozoa</taxon>
        <taxon>Arthropoda</taxon>
        <taxon>Hexapoda</taxon>
        <taxon>Insecta</taxon>
        <taxon>Pterygota</taxon>
        <taxon>Neoptera</taxon>
        <taxon>Endopterygota</taxon>
        <taxon>Coleoptera</taxon>
        <taxon>Polyphaga</taxon>
        <taxon>Cucujiformia</taxon>
        <taxon>Chrysomeloidea</taxon>
        <taxon>Cerambycidae</taxon>
        <taxon>Lamiinae</taxon>
        <taxon>Lamiini</taxon>
        <taxon>Anoplophora</taxon>
    </lineage>
</organism>
<dbReference type="PROSITE" id="PS00216">
    <property type="entry name" value="SUGAR_TRANSPORT_1"/>
    <property type="match status" value="1"/>
</dbReference>
<dbReference type="PANTHER" id="PTHR48021:SF47">
    <property type="entry name" value="GH17672P"/>
    <property type="match status" value="1"/>
</dbReference>
<dbReference type="EMBL" id="GALX01003664">
    <property type="protein sequence ID" value="JAB64802.1"/>
    <property type="molecule type" value="Transcribed_RNA"/>
</dbReference>
<dbReference type="SUPFAM" id="SSF103473">
    <property type="entry name" value="MFS general substrate transporter"/>
    <property type="match status" value="1"/>
</dbReference>
<feature type="signal peptide" evidence="9">
    <location>
        <begin position="1"/>
        <end position="25"/>
    </location>
</feature>
<dbReference type="PROSITE" id="PS50850">
    <property type="entry name" value="MFS"/>
    <property type="match status" value="1"/>
</dbReference>
<evidence type="ECO:0000256" key="5">
    <source>
        <dbReference type="ARBA" id="ARBA00023136"/>
    </source>
</evidence>
<feature type="transmembrane region" description="Helical" evidence="8">
    <location>
        <begin position="111"/>
        <end position="134"/>
    </location>
</feature>
<feature type="chain" id="PRO_5004737511" evidence="9">
    <location>
        <begin position="26"/>
        <end position="471"/>
    </location>
</feature>
<feature type="transmembrane region" description="Helical" evidence="8">
    <location>
        <begin position="422"/>
        <end position="441"/>
    </location>
</feature>
<feature type="transmembrane region" description="Helical" evidence="8">
    <location>
        <begin position="254"/>
        <end position="277"/>
    </location>
</feature>
<dbReference type="PROSITE" id="PS00217">
    <property type="entry name" value="SUGAR_TRANSPORT_2"/>
    <property type="match status" value="1"/>
</dbReference>
<dbReference type="AlphaFoldDB" id="V5GT34"/>
<feature type="transmembrane region" description="Helical" evidence="8">
    <location>
        <begin position="319"/>
        <end position="341"/>
    </location>
</feature>
<reference evidence="11" key="1">
    <citation type="submission" date="2013-07" db="EMBL/GenBank/DDBJ databases">
        <title>Midgut Transcriptome Profiling of Anoplphora glabripennis, a Lignocellulose Degrading, Wood-Boring Cerambycid.</title>
        <authorList>
            <person name="Scully E.D."/>
            <person name="Hoover K."/>
            <person name="Carlson J.E."/>
            <person name="Tien M."/>
            <person name="Geib S.M."/>
        </authorList>
    </citation>
    <scope>NUCLEOTIDE SEQUENCE</scope>
</reference>
<feature type="transmembrane region" description="Helical" evidence="8">
    <location>
        <begin position="146"/>
        <end position="164"/>
    </location>
</feature>
<dbReference type="GO" id="GO:0005886">
    <property type="term" value="C:plasma membrane"/>
    <property type="evidence" value="ECO:0007669"/>
    <property type="project" value="UniProtKB-SubCell"/>
</dbReference>
<dbReference type="GO" id="GO:0051119">
    <property type="term" value="F:sugar transmembrane transporter activity"/>
    <property type="evidence" value="ECO:0007669"/>
    <property type="project" value="InterPro"/>
</dbReference>
<evidence type="ECO:0000256" key="7">
    <source>
        <dbReference type="ARBA" id="ARBA00024348"/>
    </source>
</evidence>
<dbReference type="PANTHER" id="PTHR48021">
    <property type="match status" value="1"/>
</dbReference>
<dbReference type="InterPro" id="IPR003663">
    <property type="entry name" value="Sugar/inositol_transpt"/>
</dbReference>
<protein>
    <submittedName>
        <fullName evidence="11">Facilitated trehalose transporter Tret1</fullName>
    </submittedName>
</protein>
<keyword evidence="9" id="KW-0732">Signal</keyword>
<feature type="transmembrane region" description="Helical" evidence="8">
    <location>
        <begin position="292"/>
        <end position="312"/>
    </location>
</feature>
<comment type="subcellular location">
    <subcellularLocation>
        <location evidence="1">Cell membrane</location>
        <topology evidence="1">Multi-pass membrane protein</topology>
    </subcellularLocation>
</comment>
<dbReference type="FunFam" id="1.20.1250.20:FF:000055">
    <property type="entry name" value="Facilitated trehalose transporter Tret1-2 homolog"/>
    <property type="match status" value="1"/>
</dbReference>
<feature type="transmembrane region" description="Helical" evidence="8">
    <location>
        <begin position="390"/>
        <end position="410"/>
    </location>
</feature>
<keyword evidence="2" id="KW-1003">Cell membrane</keyword>
<dbReference type="PRINTS" id="PR00171">
    <property type="entry name" value="SUGRTRNSPORT"/>
</dbReference>
<evidence type="ECO:0000256" key="3">
    <source>
        <dbReference type="ARBA" id="ARBA00022692"/>
    </source>
</evidence>
<dbReference type="CDD" id="cd17358">
    <property type="entry name" value="MFS_GLUT6_8_Class3_like"/>
    <property type="match status" value="1"/>
</dbReference>
<feature type="domain" description="Major facilitator superfamily (MFS) profile" evidence="10">
    <location>
        <begin position="12"/>
        <end position="445"/>
    </location>
</feature>
<evidence type="ECO:0000259" key="10">
    <source>
        <dbReference type="PROSITE" id="PS50850"/>
    </source>
</evidence>
<feature type="transmembrane region" description="Helical" evidence="8">
    <location>
        <begin position="170"/>
        <end position="191"/>
    </location>
</feature>
<accession>V5GT34</accession>
<evidence type="ECO:0000256" key="4">
    <source>
        <dbReference type="ARBA" id="ARBA00022989"/>
    </source>
</evidence>
<sequence length="471" mass="52425">MYSKKRFYSFTLLIVFTVDLLATSGDVTLSWTSPVFPKLHSNDTSKNPLGRPITDDEDAWIGSLVTIGAMMGPLPAGFIAEKFGRKIGLLSLAIPHIVSLFSMAFAQSIYIFYLGRFLGGLSTGAGYTLLPMYIAEISDDSDRGKFSQTLNIFWAFGNFIPYAIGPYLSIQWFNIVLAIVPTTFFIVFLLLGPETPYYLVSVNKLKKTEKSLMSLRSLDEEGVKHELEHIKENLGKEETGHFKDIILNKGLRKALIICLVLVISQELSGFCAITFYLQTIFEAAGTEIASDVSALIVGFSIFLSSFFTPFLIDRLGRKVLTVTSCFGMVIALSTLGTFFYMQDFTDIQTDPVFWVPIFSLILYIFAFHFGICSIPWTLSSELFPSNVKGIAAPTITIACWLSSFLVTKFFNNMNSAMGKSGSFWFFAGCCLFTGVFSIFFVPETKGKSFNEIQDMLNGSDKIKSVSEKEAY</sequence>
<feature type="transmembrane region" description="Helical" evidence="8">
    <location>
        <begin position="87"/>
        <end position="105"/>
    </location>
</feature>
<evidence type="ECO:0000313" key="11">
    <source>
        <dbReference type="EMBL" id="JAB64802.1"/>
    </source>
</evidence>
<dbReference type="Gene3D" id="1.20.1250.20">
    <property type="entry name" value="MFS general substrate transporter like domains"/>
    <property type="match status" value="1"/>
</dbReference>
<dbReference type="InterPro" id="IPR050549">
    <property type="entry name" value="MFS_Trehalose_Transporter"/>
</dbReference>
<keyword evidence="4 8" id="KW-1133">Transmembrane helix</keyword>